<evidence type="ECO:0000313" key="4">
    <source>
        <dbReference type="Proteomes" id="UP000192582"/>
    </source>
</evidence>
<sequence length="275" mass="29769">MDLERAHESDLADQPRSRRPRGRKKPIRALFALFIPVFVLSLVFGRGEPLPGIAVLLLVGLAAFLLLGNARTGANLRAVLSQQEAQGVAALLVPAMAISGVFGGPVMMCMVVGLAALGLLLAGWHGPTGQGTSPQEQEPVGLNVSPSLPVHTGAEVLPSLDVRELCRGLPSALAGEVLVTVEHLETTEMKARQEGQARRTFDAGQSLRSYLPDAVMAWKAQSPDSRDPAELERALEQIRRISGVDEQGRETARRAWETQRRFLEARAEKPKLELE</sequence>
<proteinExistence type="predicted"/>
<keyword evidence="2" id="KW-0472">Membrane</keyword>
<keyword evidence="2" id="KW-1133">Transmembrane helix</keyword>
<feature type="compositionally biased region" description="Basic and acidic residues" evidence="1">
    <location>
        <begin position="1"/>
        <end position="16"/>
    </location>
</feature>
<keyword evidence="4" id="KW-1185">Reference proteome</keyword>
<dbReference type="Proteomes" id="UP000192582">
    <property type="component" value="Unassembled WGS sequence"/>
</dbReference>
<dbReference type="OrthoDB" id="66201at2"/>
<dbReference type="AlphaFoldDB" id="A0A1W1UKS5"/>
<keyword evidence="2" id="KW-0812">Transmembrane</keyword>
<organism evidence="3 4">
    <name type="scientific">Deinococcus hopiensis KR-140</name>
    <dbReference type="NCBI Taxonomy" id="695939"/>
    <lineage>
        <taxon>Bacteria</taxon>
        <taxon>Thermotogati</taxon>
        <taxon>Deinococcota</taxon>
        <taxon>Deinococci</taxon>
        <taxon>Deinococcales</taxon>
        <taxon>Deinococcaceae</taxon>
        <taxon>Deinococcus</taxon>
    </lineage>
</organism>
<dbReference type="RefSeq" id="WP_084046014.1">
    <property type="nucleotide sequence ID" value="NZ_FWWU01000005.1"/>
</dbReference>
<feature type="region of interest" description="Disordered" evidence="1">
    <location>
        <begin position="1"/>
        <end position="22"/>
    </location>
</feature>
<feature type="transmembrane region" description="Helical" evidence="2">
    <location>
        <begin position="26"/>
        <end position="44"/>
    </location>
</feature>
<evidence type="ECO:0000313" key="3">
    <source>
        <dbReference type="EMBL" id="SMB81696.1"/>
    </source>
</evidence>
<name>A0A1W1UKS5_9DEIO</name>
<feature type="transmembrane region" description="Helical" evidence="2">
    <location>
        <begin position="50"/>
        <end position="70"/>
    </location>
</feature>
<accession>A0A1W1UKS5</accession>
<feature type="transmembrane region" description="Helical" evidence="2">
    <location>
        <begin position="91"/>
        <end position="124"/>
    </location>
</feature>
<reference evidence="3 4" key="1">
    <citation type="submission" date="2017-04" db="EMBL/GenBank/DDBJ databases">
        <authorList>
            <person name="Afonso C.L."/>
            <person name="Miller P.J."/>
            <person name="Scott M.A."/>
            <person name="Spackman E."/>
            <person name="Goraichik I."/>
            <person name="Dimitrov K.M."/>
            <person name="Suarez D.L."/>
            <person name="Swayne D.E."/>
        </authorList>
    </citation>
    <scope>NUCLEOTIDE SEQUENCE [LARGE SCALE GENOMIC DNA]</scope>
    <source>
        <strain evidence="3 4">KR-140</strain>
    </source>
</reference>
<evidence type="ECO:0000256" key="2">
    <source>
        <dbReference type="SAM" id="Phobius"/>
    </source>
</evidence>
<gene>
    <name evidence="3" type="ORF">SAMN00790413_04684</name>
</gene>
<dbReference type="EMBL" id="FWWU01000005">
    <property type="protein sequence ID" value="SMB81696.1"/>
    <property type="molecule type" value="Genomic_DNA"/>
</dbReference>
<protein>
    <submittedName>
        <fullName evidence="3">Uncharacterized protein</fullName>
    </submittedName>
</protein>
<evidence type="ECO:0000256" key="1">
    <source>
        <dbReference type="SAM" id="MobiDB-lite"/>
    </source>
</evidence>